<dbReference type="InterPro" id="IPR036890">
    <property type="entry name" value="HATPase_C_sf"/>
</dbReference>
<organism evidence="3 4">
    <name type="scientific">Plantactinospora siamensis</name>
    <dbReference type="NCBI Taxonomy" id="555372"/>
    <lineage>
        <taxon>Bacteria</taxon>
        <taxon>Bacillati</taxon>
        <taxon>Actinomycetota</taxon>
        <taxon>Actinomycetes</taxon>
        <taxon>Micromonosporales</taxon>
        <taxon>Micromonosporaceae</taxon>
        <taxon>Plantactinospora</taxon>
    </lineage>
</organism>
<dbReference type="GO" id="GO:0004673">
    <property type="term" value="F:protein histidine kinase activity"/>
    <property type="evidence" value="ECO:0007669"/>
    <property type="project" value="UniProtKB-EC"/>
</dbReference>
<dbReference type="Proteomes" id="UP001589894">
    <property type="component" value="Unassembled WGS sequence"/>
</dbReference>
<keyword evidence="3" id="KW-0547">Nucleotide-binding</keyword>
<dbReference type="Pfam" id="PF13581">
    <property type="entry name" value="HATPase_c_2"/>
    <property type="match status" value="1"/>
</dbReference>
<dbReference type="CDD" id="cd16936">
    <property type="entry name" value="HATPase_RsbW-like"/>
    <property type="match status" value="1"/>
</dbReference>
<gene>
    <name evidence="3" type="ORF">ACFFHU_11990</name>
</gene>
<proteinExistence type="predicted"/>
<keyword evidence="1" id="KW-0723">Serine/threonine-protein kinase</keyword>
<protein>
    <submittedName>
        <fullName evidence="3">ATP-binding protein</fullName>
        <ecNumber evidence="3">2.7.13.3</ecNumber>
    </submittedName>
</protein>
<keyword evidence="4" id="KW-1185">Reference proteome</keyword>
<dbReference type="PANTHER" id="PTHR35526">
    <property type="entry name" value="ANTI-SIGMA-F FACTOR RSBW-RELATED"/>
    <property type="match status" value="1"/>
</dbReference>
<name>A0ABV6NVQ7_9ACTN</name>
<keyword evidence="1" id="KW-0418">Kinase</keyword>
<dbReference type="PANTHER" id="PTHR35526:SF3">
    <property type="entry name" value="ANTI-SIGMA-F FACTOR RSBW"/>
    <property type="match status" value="1"/>
</dbReference>
<dbReference type="GO" id="GO:0005524">
    <property type="term" value="F:ATP binding"/>
    <property type="evidence" value="ECO:0007669"/>
    <property type="project" value="UniProtKB-KW"/>
</dbReference>
<feature type="domain" description="Histidine kinase/HSP90-like ATPase" evidence="2">
    <location>
        <begin position="9"/>
        <end position="141"/>
    </location>
</feature>
<dbReference type="EC" id="2.7.13.3" evidence="3"/>
<reference evidence="3 4" key="1">
    <citation type="submission" date="2024-09" db="EMBL/GenBank/DDBJ databases">
        <authorList>
            <person name="Sun Q."/>
            <person name="Mori K."/>
        </authorList>
    </citation>
    <scope>NUCLEOTIDE SEQUENCE [LARGE SCALE GENOMIC DNA]</scope>
    <source>
        <strain evidence="3 4">TBRC 2205</strain>
    </source>
</reference>
<accession>A0ABV6NVQ7</accession>
<dbReference type="InterPro" id="IPR003594">
    <property type="entry name" value="HATPase_dom"/>
</dbReference>
<dbReference type="Gene3D" id="3.30.565.10">
    <property type="entry name" value="Histidine kinase-like ATPase, C-terminal domain"/>
    <property type="match status" value="1"/>
</dbReference>
<evidence type="ECO:0000256" key="1">
    <source>
        <dbReference type="ARBA" id="ARBA00022527"/>
    </source>
</evidence>
<comment type="caution">
    <text evidence="3">The sequence shown here is derived from an EMBL/GenBank/DDBJ whole genome shotgun (WGS) entry which is preliminary data.</text>
</comment>
<dbReference type="InterPro" id="IPR050267">
    <property type="entry name" value="Anti-sigma-factor_SerPK"/>
</dbReference>
<sequence length="147" mass="15791">MMSTVRLSFSPAPVHVRTARLVGVAVARRAGVAEELLDEVRLAIGEACTRAVALHRQYELADLVLMEMADQGSYTVRVIDRAPIEAGLGLAALPPDELADESLTDEALTTGVGFALLAGFVEDLQVRPVDEGIGTEVRMVWPIARKP</sequence>
<keyword evidence="3" id="KW-0808">Transferase</keyword>
<evidence type="ECO:0000313" key="3">
    <source>
        <dbReference type="EMBL" id="MFC0564851.1"/>
    </source>
</evidence>
<dbReference type="RefSeq" id="WP_377338170.1">
    <property type="nucleotide sequence ID" value="NZ_JBHLUE010000008.1"/>
</dbReference>
<dbReference type="EMBL" id="JBHLUE010000008">
    <property type="protein sequence ID" value="MFC0564851.1"/>
    <property type="molecule type" value="Genomic_DNA"/>
</dbReference>
<evidence type="ECO:0000259" key="2">
    <source>
        <dbReference type="Pfam" id="PF13581"/>
    </source>
</evidence>
<keyword evidence="3" id="KW-0067">ATP-binding</keyword>
<evidence type="ECO:0000313" key="4">
    <source>
        <dbReference type="Proteomes" id="UP001589894"/>
    </source>
</evidence>